<name>A0ACC1YA43_MELAZ</name>
<dbReference type="EMBL" id="CM051397">
    <property type="protein sequence ID" value="KAJ4720637.1"/>
    <property type="molecule type" value="Genomic_DNA"/>
</dbReference>
<sequence length="228" mass="25565">MISSGMNLVMTVIGFAVSITFIVFVCTRLICARIQLNASRRSFAIASRSNLSLLERGLHGIEPVTVANFPMKKYSDEYFAAAEDTQCTVCLADYHGEDILRILPYCGHSFHVTCIDIWLQQHSTCPVCRVSLREFPERKRLMQPLFSSAARSHHGMESFDTHSYNFLLTGNGFSSRTHRNREMDSIPEDHCASEGDRAETRENVSPTTEGTQITKDSGDKHVESPSNP</sequence>
<reference evidence="1 2" key="1">
    <citation type="journal article" date="2023" name="Science">
        <title>Complex scaffold remodeling in plant triterpene biosynthesis.</title>
        <authorList>
            <person name="De La Pena R."/>
            <person name="Hodgson H."/>
            <person name="Liu J.C."/>
            <person name="Stephenson M.J."/>
            <person name="Martin A.C."/>
            <person name="Owen C."/>
            <person name="Harkess A."/>
            <person name="Leebens-Mack J."/>
            <person name="Jimenez L.E."/>
            <person name="Osbourn A."/>
            <person name="Sattely E.S."/>
        </authorList>
    </citation>
    <scope>NUCLEOTIDE SEQUENCE [LARGE SCALE GENOMIC DNA]</scope>
    <source>
        <strain evidence="2">cv. JPN11</strain>
        <tissue evidence="1">Leaf</tissue>
    </source>
</reference>
<gene>
    <name evidence="1" type="ORF">OWV82_008434</name>
</gene>
<dbReference type="Proteomes" id="UP001164539">
    <property type="component" value="Chromosome 4"/>
</dbReference>
<keyword evidence="2" id="KW-1185">Reference proteome</keyword>
<evidence type="ECO:0000313" key="1">
    <source>
        <dbReference type="EMBL" id="KAJ4720637.1"/>
    </source>
</evidence>
<accession>A0ACC1YA43</accession>
<proteinExistence type="predicted"/>
<protein>
    <submittedName>
        <fullName evidence="1">RING-H2 finger protein</fullName>
    </submittedName>
</protein>
<evidence type="ECO:0000313" key="2">
    <source>
        <dbReference type="Proteomes" id="UP001164539"/>
    </source>
</evidence>
<organism evidence="1 2">
    <name type="scientific">Melia azedarach</name>
    <name type="common">Chinaberry tree</name>
    <dbReference type="NCBI Taxonomy" id="155640"/>
    <lineage>
        <taxon>Eukaryota</taxon>
        <taxon>Viridiplantae</taxon>
        <taxon>Streptophyta</taxon>
        <taxon>Embryophyta</taxon>
        <taxon>Tracheophyta</taxon>
        <taxon>Spermatophyta</taxon>
        <taxon>Magnoliopsida</taxon>
        <taxon>eudicotyledons</taxon>
        <taxon>Gunneridae</taxon>
        <taxon>Pentapetalae</taxon>
        <taxon>rosids</taxon>
        <taxon>malvids</taxon>
        <taxon>Sapindales</taxon>
        <taxon>Meliaceae</taxon>
        <taxon>Melia</taxon>
    </lineage>
</organism>
<comment type="caution">
    <text evidence="1">The sequence shown here is derived from an EMBL/GenBank/DDBJ whole genome shotgun (WGS) entry which is preliminary data.</text>
</comment>